<name>A0A1L3I0Q1_9RHOB</name>
<dbReference type="STRING" id="1844006.PhaeoP97_00246"/>
<dbReference type="AlphaFoldDB" id="A0A1L3I0Q1"/>
<reference evidence="3" key="1">
    <citation type="submission" date="2016-07" db="EMBL/GenBank/DDBJ databases">
        <title>Phaeobacter portensis sp. nov., a tropodithietic acid producing bacterium isolated from a German harbor.</title>
        <authorList>
            <person name="Freese H.M."/>
            <person name="Bunk B."/>
            <person name="Breider S."/>
            <person name="Brinkhoff T."/>
        </authorList>
    </citation>
    <scope>NUCLEOTIDE SEQUENCE [LARGE SCALE GENOMIC DNA]</scope>
    <source>
        <strain evidence="3">P97</strain>
    </source>
</reference>
<dbReference type="InterPro" id="IPR053802">
    <property type="entry name" value="DUF6950"/>
</dbReference>
<dbReference type="Proteomes" id="UP000183859">
    <property type="component" value="Chromosome"/>
</dbReference>
<feature type="domain" description="DUF6950" evidence="1">
    <location>
        <begin position="6"/>
        <end position="139"/>
    </location>
</feature>
<dbReference type="KEGG" id="php:PhaeoP97_00246"/>
<organism evidence="2 3">
    <name type="scientific">Phaeobacter porticola</name>
    <dbReference type="NCBI Taxonomy" id="1844006"/>
    <lineage>
        <taxon>Bacteria</taxon>
        <taxon>Pseudomonadati</taxon>
        <taxon>Pseudomonadota</taxon>
        <taxon>Alphaproteobacteria</taxon>
        <taxon>Rhodobacterales</taxon>
        <taxon>Roseobacteraceae</taxon>
        <taxon>Phaeobacter</taxon>
    </lineage>
</organism>
<evidence type="ECO:0000259" key="1">
    <source>
        <dbReference type="Pfam" id="PF22262"/>
    </source>
</evidence>
<accession>A0A1L3I0Q1</accession>
<keyword evidence="3" id="KW-1185">Reference proteome</keyword>
<sequence precursor="true">MTQSIKRHSQWRSNLCGFLASVSRQKFRPGAHDCALFAAGAVKAMTGADLAAEYAGRYRTVAEGMALLRSEGVADLTALVIRHFEEIPPLKAGVGDLALVEGEGGEDALGVVQGPSIFVLQRNGLGRVSLEAGLKGFRI</sequence>
<dbReference type="Pfam" id="PF22262">
    <property type="entry name" value="DUF6950"/>
    <property type="match status" value="1"/>
</dbReference>
<protein>
    <recommendedName>
        <fullName evidence="1">DUF6950 domain-containing protein</fullName>
    </recommendedName>
</protein>
<dbReference type="EMBL" id="CP016364">
    <property type="protein sequence ID" value="APG45698.1"/>
    <property type="molecule type" value="Genomic_DNA"/>
</dbReference>
<proteinExistence type="predicted"/>
<dbReference type="OrthoDB" id="6586924at2"/>
<gene>
    <name evidence="2" type="ORF">PhaeoP97_00246</name>
</gene>
<evidence type="ECO:0000313" key="3">
    <source>
        <dbReference type="Proteomes" id="UP000183859"/>
    </source>
</evidence>
<dbReference type="RefSeq" id="WP_083570292.1">
    <property type="nucleotide sequence ID" value="NZ_CP016364.1"/>
</dbReference>
<evidence type="ECO:0000313" key="2">
    <source>
        <dbReference type="EMBL" id="APG45698.1"/>
    </source>
</evidence>